<feature type="region of interest" description="Disordered" evidence="9">
    <location>
        <begin position="545"/>
        <end position="590"/>
    </location>
</feature>
<name>A0A2P6QD24_ROSCH</name>
<dbReference type="InterPro" id="IPR044986">
    <property type="entry name" value="KIF15/KIN-12"/>
</dbReference>
<dbReference type="GO" id="GO:0080175">
    <property type="term" value="P:phragmoplast microtubule organization"/>
    <property type="evidence" value="ECO:0007669"/>
    <property type="project" value="UniProtKB-ARBA"/>
</dbReference>
<keyword evidence="3 7" id="KW-0067">ATP-binding</keyword>
<feature type="region of interest" description="Disordered" evidence="9">
    <location>
        <begin position="39"/>
        <end position="89"/>
    </location>
</feature>
<feature type="coiled-coil region" evidence="8">
    <location>
        <begin position="925"/>
        <end position="959"/>
    </location>
</feature>
<dbReference type="PANTHER" id="PTHR37739:SF16">
    <property type="entry name" value="KINESIN-LIKE PROTEIN"/>
    <property type="match status" value="1"/>
</dbReference>
<feature type="domain" description="Kinesin motor" evidence="10">
    <location>
        <begin position="111"/>
        <end position="444"/>
    </location>
</feature>
<keyword evidence="4 8" id="KW-0175">Coiled coil</keyword>
<feature type="compositionally biased region" description="Acidic residues" evidence="9">
    <location>
        <begin position="563"/>
        <end position="578"/>
    </location>
</feature>
<dbReference type="InterPro" id="IPR027417">
    <property type="entry name" value="P-loop_NTPase"/>
</dbReference>
<feature type="binding site" evidence="7">
    <location>
        <begin position="182"/>
        <end position="189"/>
    </location>
    <ligand>
        <name>ATP</name>
        <dbReference type="ChEBI" id="CHEBI:30616"/>
    </ligand>
</feature>
<evidence type="ECO:0000256" key="2">
    <source>
        <dbReference type="ARBA" id="ARBA00022741"/>
    </source>
</evidence>
<evidence type="ECO:0000256" key="3">
    <source>
        <dbReference type="ARBA" id="ARBA00022840"/>
    </source>
</evidence>
<protein>
    <submittedName>
        <fullName evidence="11">Putative plus-end-directed kinesin ATPase</fullName>
        <ecNumber evidence="11">3.6.4.4</ecNumber>
    </submittedName>
</protein>
<dbReference type="OMA" id="IVESWCK"/>
<reference evidence="11 12" key="1">
    <citation type="journal article" date="2018" name="Nat. Genet.">
        <title>The Rosa genome provides new insights in the design of modern roses.</title>
        <authorList>
            <person name="Bendahmane M."/>
        </authorList>
    </citation>
    <scope>NUCLEOTIDE SEQUENCE [LARGE SCALE GENOMIC DNA]</scope>
    <source>
        <strain evidence="12">cv. Old Blush</strain>
    </source>
</reference>
<dbReference type="InterPro" id="IPR001752">
    <property type="entry name" value="Kinesin_motor_dom"/>
</dbReference>
<evidence type="ECO:0000256" key="5">
    <source>
        <dbReference type="ARBA" id="ARBA00023175"/>
    </source>
</evidence>
<gene>
    <name evidence="11" type="ORF">RchiOBHm_Chr5g0042431</name>
</gene>
<comment type="similarity">
    <text evidence="6">Belongs to the TRAFAC class myosin-kinesin ATPase superfamily. Kinesin family. KIN-12 subfamily.</text>
</comment>
<dbReference type="Pfam" id="PF00225">
    <property type="entry name" value="Kinesin"/>
    <property type="match status" value="1"/>
</dbReference>
<dbReference type="GO" id="GO:0008017">
    <property type="term" value="F:microtubule binding"/>
    <property type="evidence" value="ECO:0007669"/>
    <property type="project" value="InterPro"/>
</dbReference>
<evidence type="ECO:0000256" key="4">
    <source>
        <dbReference type="ARBA" id="ARBA00023054"/>
    </source>
</evidence>
<dbReference type="PROSITE" id="PS50067">
    <property type="entry name" value="KINESIN_MOTOR_2"/>
    <property type="match status" value="1"/>
</dbReference>
<dbReference type="GO" id="GO:0005874">
    <property type="term" value="C:microtubule"/>
    <property type="evidence" value="ECO:0007669"/>
    <property type="project" value="UniProtKB-KW"/>
</dbReference>
<evidence type="ECO:0000313" key="11">
    <source>
        <dbReference type="EMBL" id="PRQ32083.1"/>
    </source>
</evidence>
<feature type="coiled-coil region" evidence="8">
    <location>
        <begin position="1026"/>
        <end position="1053"/>
    </location>
</feature>
<dbReference type="STRING" id="74649.A0A2P6QD24"/>
<dbReference type="InterPro" id="IPR036961">
    <property type="entry name" value="Kinesin_motor_dom_sf"/>
</dbReference>
<keyword evidence="2 7" id="KW-0547">Nucleotide-binding</keyword>
<evidence type="ECO:0000313" key="12">
    <source>
        <dbReference type="Proteomes" id="UP000238479"/>
    </source>
</evidence>
<dbReference type="GO" id="GO:0016787">
    <property type="term" value="F:hydrolase activity"/>
    <property type="evidence" value="ECO:0007669"/>
    <property type="project" value="UniProtKB-KW"/>
</dbReference>
<dbReference type="OrthoDB" id="1907171at2759"/>
<dbReference type="SMART" id="SM00129">
    <property type="entry name" value="KISc"/>
    <property type="match status" value="1"/>
</dbReference>
<feature type="coiled-coil region" evidence="8">
    <location>
        <begin position="783"/>
        <end position="810"/>
    </location>
</feature>
<evidence type="ECO:0000259" key="10">
    <source>
        <dbReference type="PROSITE" id="PS50067"/>
    </source>
</evidence>
<dbReference type="EMBL" id="PDCK01000043">
    <property type="protein sequence ID" value="PRQ32083.1"/>
    <property type="molecule type" value="Genomic_DNA"/>
</dbReference>
<dbReference type="EC" id="3.6.4.4" evidence="11"/>
<keyword evidence="1" id="KW-0493">Microtubule</keyword>
<dbReference type="GO" id="GO:0003777">
    <property type="term" value="F:microtubule motor activity"/>
    <property type="evidence" value="ECO:0007669"/>
    <property type="project" value="InterPro"/>
</dbReference>
<evidence type="ECO:0000256" key="6">
    <source>
        <dbReference type="ARBA" id="ARBA00034488"/>
    </source>
</evidence>
<keyword evidence="5 7" id="KW-0505">Motor protein</keyword>
<evidence type="ECO:0000256" key="9">
    <source>
        <dbReference type="SAM" id="MobiDB-lite"/>
    </source>
</evidence>
<keyword evidence="12" id="KW-1185">Reference proteome</keyword>
<dbReference type="Gramene" id="PRQ32083">
    <property type="protein sequence ID" value="PRQ32083"/>
    <property type="gene ID" value="RchiOBHm_Chr5g0042431"/>
</dbReference>
<dbReference type="GO" id="GO:0007112">
    <property type="term" value="P:male meiosis cytokinesis"/>
    <property type="evidence" value="ECO:0007669"/>
    <property type="project" value="UniProtKB-ARBA"/>
</dbReference>
<dbReference type="FunFam" id="3.40.850.10:FF:000052">
    <property type="entry name" value="Kinesin-like protein KIN-12F"/>
    <property type="match status" value="1"/>
</dbReference>
<dbReference type="Gene3D" id="3.40.850.10">
    <property type="entry name" value="Kinesin motor domain"/>
    <property type="match status" value="1"/>
</dbReference>
<keyword evidence="11" id="KW-0378">Hydrolase</keyword>
<dbReference type="GO" id="GO:0009524">
    <property type="term" value="C:phragmoplast"/>
    <property type="evidence" value="ECO:0007669"/>
    <property type="project" value="UniProtKB-ARBA"/>
</dbReference>
<feature type="coiled-coil region" evidence="8">
    <location>
        <begin position="451"/>
        <end position="478"/>
    </location>
</feature>
<dbReference type="AlphaFoldDB" id="A0A2P6QD24"/>
<comment type="caution">
    <text evidence="11">The sequence shown here is derived from an EMBL/GenBank/DDBJ whole genome shotgun (WGS) entry which is preliminary data.</text>
</comment>
<dbReference type="GO" id="GO:0055046">
    <property type="term" value="P:microgametogenesis"/>
    <property type="evidence" value="ECO:0007669"/>
    <property type="project" value="UniProtKB-ARBA"/>
</dbReference>
<evidence type="ECO:0000256" key="7">
    <source>
        <dbReference type="PROSITE-ProRule" id="PRU00283"/>
    </source>
</evidence>
<dbReference type="SUPFAM" id="SSF52540">
    <property type="entry name" value="P-loop containing nucleoside triphosphate hydrolases"/>
    <property type="match status" value="1"/>
</dbReference>
<evidence type="ECO:0000256" key="8">
    <source>
        <dbReference type="SAM" id="Coils"/>
    </source>
</evidence>
<organism evidence="11 12">
    <name type="scientific">Rosa chinensis</name>
    <name type="common">China rose</name>
    <dbReference type="NCBI Taxonomy" id="74649"/>
    <lineage>
        <taxon>Eukaryota</taxon>
        <taxon>Viridiplantae</taxon>
        <taxon>Streptophyta</taxon>
        <taxon>Embryophyta</taxon>
        <taxon>Tracheophyta</taxon>
        <taxon>Spermatophyta</taxon>
        <taxon>Magnoliopsida</taxon>
        <taxon>eudicotyledons</taxon>
        <taxon>Gunneridae</taxon>
        <taxon>Pentapetalae</taxon>
        <taxon>rosids</taxon>
        <taxon>fabids</taxon>
        <taxon>Rosales</taxon>
        <taxon>Rosaceae</taxon>
        <taxon>Rosoideae</taxon>
        <taxon>Rosoideae incertae sedis</taxon>
        <taxon>Rosa</taxon>
    </lineage>
</organism>
<evidence type="ECO:0000256" key="1">
    <source>
        <dbReference type="ARBA" id="ARBA00022701"/>
    </source>
</evidence>
<dbReference type="GO" id="GO:0005524">
    <property type="term" value="F:ATP binding"/>
    <property type="evidence" value="ECO:0007669"/>
    <property type="project" value="UniProtKB-UniRule"/>
</dbReference>
<dbReference type="Proteomes" id="UP000238479">
    <property type="component" value="Chromosome 5"/>
</dbReference>
<accession>A0A2P6QD24</accession>
<dbReference type="PANTHER" id="PTHR37739">
    <property type="entry name" value="KINESIN-LIKE PROTEIN KIN-12D"/>
    <property type="match status" value="1"/>
</dbReference>
<sequence length="1155" mass="129410">MKPKNTATETSGESRFLGTISASSIRNLLPRSISTKHGKSFFSHKVATPNAENTPPPNPNIQPGGDESDFATKPLPVQSDLPKSPTAAAQNIPAKSEIDGSDEIQAPSDPAVKVVVRIRPTKGGDWTVNKVSPNTVSVGDREFEFDSVFDSKSDQEDVFQTVGVPLVKNALAGYNTSILSYGQSGSGKTYTLWGPPSAMVVDSSPDSCQGIVPRMFQMLFSEIEKEQENSEGKQFNYQFRCSFLEVYNEQIGDLLDPTMRNLEIKDDPKNGLYVENLTEEYVTSYEDVTQLLIKGLSSRKVGATSTNSKSSRSHIVCTFIIESWCKETSSKCFGSSKTSRMSFVDLAGLDRNKDEDAGRQCAREGKYVKKSLSRLGLLVNALAKVHHSGKSEDVPYKSSCLTHLLRESLGGNSKLTVICAVAPDNNNHGEILQTLRFGERVKSIRNHPVINEITEDAVNDLSDQIRQLKDELIKAKSTSEGGRNGCFEGKNVRESLNQLRVSLNRSFLPRIEDDSDEEVYVDEEDVRELGQQLDKLHSSCEENIGDGMDLMSEDDDFHSSEEKETEEFEEVNMEESQDELPPNTNSEAINPAARSSGISISLCSRSPILQEPTLTESPKIGNTQRKSVTFASSCSVSQNKVPDNSKFKSDVVRESLENIQSSLRSSRNFSGPTESLAASLQRGLKLIDYHQQNSSLNKSTVSFSFEHLALKPSSAQTLPETRPSIDEPSVSFLCASCKRRVPEDGTNGGQDSVKTLIIAVDEAGNSKSMKEGADDVMKQPTKREELENRCMEQAAKIEQLNQLVEQYKREKCSSVAGYGKEMIPYEEEECEIKEVHNELDLGYGTANFDQNEKEALLKEVQALRSKLQLQNDPSARRSTDKLRSSLLSRSIQLRKSGSYRDFSGEELEKERQRWTEMESDWISLTDDLRIDLESIRRRAEKVEMELNLEKNRTEELDDALHRSVLGHARMVEHYVELQEKYNELGGKHRAIMEGIAEVKRAAAKAGRKGRGSRFSKSLAAELSVLRVERERERELLKKENKSLKIQLRDTAEAVHAAGELLVRLREAEHAASVAQENFMNVHQENEMLKKQVEKVKRKHKMEMITMKQYMAESKLPQSALQPMYREDSDIPHNNTIVDDDQAWRAEFGAIYQEHY</sequence>
<dbReference type="GO" id="GO:0007018">
    <property type="term" value="P:microtubule-based movement"/>
    <property type="evidence" value="ECO:0007669"/>
    <property type="project" value="InterPro"/>
</dbReference>
<dbReference type="PRINTS" id="PR00380">
    <property type="entry name" value="KINESINHEAVY"/>
</dbReference>
<proteinExistence type="inferred from homology"/>